<gene>
    <name evidence="3" type="ORF">EV657_11716</name>
</gene>
<keyword evidence="1" id="KW-0812">Transmembrane</keyword>
<name>A0A4V3GTC5_9RHOB</name>
<feature type="chain" id="PRO_5020720869" description="Tellurium resistance protein" evidence="2">
    <location>
        <begin position="20"/>
        <end position="147"/>
    </location>
</feature>
<organism evidence="3 4">
    <name type="scientific">Rhodovulum visakhapatnamense</name>
    <dbReference type="NCBI Taxonomy" id="364297"/>
    <lineage>
        <taxon>Bacteria</taxon>
        <taxon>Pseudomonadati</taxon>
        <taxon>Pseudomonadota</taxon>
        <taxon>Alphaproteobacteria</taxon>
        <taxon>Rhodobacterales</taxon>
        <taxon>Paracoccaceae</taxon>
        <taxon>Rhodovulum</taxon>
    </lineage>
</organism>
<dbReference type="AlphaFoldDB" id="A0A4V3GTC5"/>
<protein>
    <recommendedName>
        <fullName evidence="5">Tellurium resistance protein</fullName>
    </recommendedName>
</protein>
<comment type="caution">
    <text evidence="3">The sequence shown here is derived from an EMBL/GenBank/DDBJ whole genome shotgun (WGS) entry which is preliminary data.</text>
</comment>
<evidence type="ECO:0000256" key="1">
    <source>
        <dbReference type="SAM" id="Phobius"/>
    </source>
</evidence>
<dbReference type="RefSeq" id="WP_134078565.1">
    <property type="nucleotide sequence ID" value="NZ_SOEB01000017.1"/>
</dbReference>
<accession>A0A4V3GTC5</accession>
<dbReference type="Proteomes" id="UP000295484">
    <property type="component" value="Unassembled WGS sequence"/>
</dbReference>
<dbReference type="InterPro" id="IPR047784">
    <property type="entry name" value="TrgA"/>
</dbReference>
<reference evidence="3 4" key="1">
    <citation type="submission" date="2019-03" db="EMBL/GenBank/DDBJ databases">
        <title>Genomic Encyclopedia of Type Strains, Phase IV (KMG-IV): sequencing the most valuable type-strain genomes for metagenomic binning, comparative biology and taxonomic classification.</title>
        <authorList>
            <person name="Goeker M."/>
        </authorList>
    </citation>
    <scope>NUCLEOTIDE SEQUENCE [LARGE SCALE GENOMIC DNA]</scope>
    <source>
        <strain evidence="3 4">JA181</strain>
    </source>
</reference>
<dbReference type="NCBIfam" id="NF033773">
    <property type="entry name" value="tellur_TrgA"/>
    <property type="match status" value="1"/>
</dbReference>
<feature type="signal peptide" evidence="2">
    <location>
        <begin position="1"/>
        <end position="19"/>
    </location>
</feature>
<evidence type="ECO:0000256" key="2">
    <source>
        <dbReference type="SAM" id="SignalP"/>
    </source>
</evidence>
<feature type="transmembrane region" description="Helical" evidence="1">
    <location>
        <begin position="60"/>
        <end position="81"/>
    </location>
</feature>
<sequence>MPTAAKLVAFLLYGGLAWAASVALVPSFPEGMDLGHFFTVNAAVGALAGWFVMGRLAGQGYGLAVTAGLRTTVVLVFYALLIHAGARAYARAVEMRFGDPVAAVLGWIGLAADYGLQLFTSPAAMGVLLVGGVLVGLAVEAVSHFWT</sequence>
<evidence type="ECO:0000313" key="3">
    <source>
        <dbReference type="EMBL" id="TDX26243.1"/>
    </source>
</evidence>
<keyword evidence="2" id="KW-0732">Signal</keyword>
<keyword evidence="1" id="KW-0472">Membrane</keyword>
<keyword evidence="1" id="KW-1133">Transmembrane helix</keyword>
<evidence type="ECO:0008006" key="5">
    <source>
        <dbReference type="Google" id="ProtNLM"/>
    </source>
</evidence>
<evidence type="ECO:0000313" key="4">
    <source>
        <dbReference type="Proteomes" id="UP000295484"/>
    </source>
</evidence>
<dbReference type="EMBL" id="SOEB01000017">
    <property type="protein sequence ID" value="TDX26243.1"/>
    <property type="molecule type" value="Genomic_DNA"/>
</dbReference>
<feature type="transmembrane region" description="Helical" evidence="1">
    <location>
        <begin position="126"/>
        <end position="146"/>
    </location>
</feature>
<proteinExistence type="predicted"/>
<feature type="transmembrane region" description="Helical" evidence="1">
    <location>
        <begin position="35"/>
        <end position="53"/>
    </location>
</feature>